<dbReference type="Proteomes" id="UP001497497">
    <property type="component" value="Unassembled WGS sequence"/>
</dbReference>
<proteinExistence type="predicted"/>
<feature type="chain" id="PRO_5043618023" description="Hemicentin-1" evidence="4">
    <location>
        <begin position="30"/>
        <end position="562"/>
    </location>
</feature>
<dbReference type="PRINTS" id="PR01705">
    <property type="entry name" value="TSP1REPEAT"/>
</dbReference>
<keyword evidence="1" id="KW-0677">Repeat</keyword>
<keyword evidence="2" id="KW-1015">Disulfide bond</keyword>
<comment type="caution">
    <text evidence="5">The sequence shown here is derived from an EMBL/GenBank/DDBJ whole genome shotgun (WGS) entry which is preliminary data.</text>
</comment>
<sequence>MMEFSATAGIAASVLLALLVTSLIEQLNANGPVVCYRRLKKPNLCGGHLKKELYLDFESCCAGKGQGFADRKLKVGKNRFKCTSCSELFPKTGAPRDFEGITLPGVVTTTFMATSTPSSTEHSTSTDFFWPVPARREYQVGPELPPPKDDNGQLIVWESWSPCSVTCGAGWRSRAKVCDNCDHNDYENVQSQPCMVNFYCPVDGNWGPWYPWGSCTTTCNAGIRSRQRKCNYPPPAYGGMTCEGEGLAEQECNTRPCPVDGSWSEWSDFSECSTSCGPGVSKRVRTCDSPLPQFGGKNCIGPDINTKKCEIIKCPVDGGWSLWNSWSWCTATCGRGVRERSRTCGSPKPQHGGKECDGPLLEQDVCYGDRPCPIDGGWSEWTKYGYCRAARCSKGHQIRSRSCSNPSPAHGGKSCLGQQYERTSCFNDQDCPRNGSWCAWSEWNSCSSTCKQDSLQGRHRMCTCPAPKNGGLNCQGDSLQVRRCEALPNCNISGKVLHDEVHDYKLSEVSGDGATYDEELEVAGDSLSSPGDTTTNLSGQANRNETKAKVDMGRNETSETIS</sequence>
<dbReference type="FunFam" id="2.20.100.10:FF:000007">
    <property type="entry name" value="Thrombospondin 1"/>
    <property type="match status" value="3"/>
</dbReference>
<evidence type="ECO:0008006" key="7">
    <source>
        <dbReference type="Google" id="ProtNLM"/>
    </source>
</evidence>
<dbReference type="FunFam" id="2.20.100.10:FF:000001">
    <property type="entry name" value="semaphorin-5A isoform X1"/>
    <property type="match status" value="1"/>
</dbReference>
<organism evidence="5 6">
    <name type="scientific">Lymnaea stagnalis</name>
    <name type="common">Great pond snail</name>
    <name type="synonym">Helix stagnalis</name>
    <dbReference type="NCBI Taxonomy" id="6523"/>
    <lineage>
        <taxon>Eukaryota</taxon>
        <taxon>Metazoa</taxon>
        <taxon>Spiralia</taxon>
        <taxon>Lophotrochozoa</taxon>
        <taxon>Mollusca</taxon>
        <taxon>Gastropoda</taxon>
        <taxon>Heterobranchia</taxon>
        <taxon>Euthyneura</taxon>
        <taxon>Panpulmonata</taxon>
        <taxon>Hygrophila</taxon>
        <taxon>Lymnaeoidea</taxon>
        <taxon>Lymnaeidae</taxon>
        <taxon>Lymnaea</taxon>
    </lineage>
</organism>
<evidence type="ECO:0000256" key="1">
    <source>
        <dbReference type="ARBA" id="ARBA00022737"/>
    </source>
</evidence>
<name>A0AAV2ILF8_LYMST</name>
<dbReference type="InterPro" id="IPR052065">
    <property type="entry name" value="Compl_asym_regulator"/>
</dbReference>
<evidence type="ECO:0000313" key="6">
    <source>
        <dbReference type="Proteomes" id="UP001497497"/>
    </source>
</evidence>
<accession>A0AAV2ILF8</accession>
<dbReference type="Pfam" id="PF00090">
    <property type="entry name" value="TSP_1"/>
    <property type="match status" value="6"/>
</dbReference>
<dbReference type="SUPFAM" id="SSF82895">
    <property type="entry name" value="TSP-1 type 1 repeat"/>
    <property type="match status" value="6"/>
</dbReference>
<dbReference type="PANTHER" id="PTHR22906">
    <property type="entry name" value="PROPERDIN"/>
    <property type="match status" value="1"/>
</dbReference>
<feature type="compositionally biased region" description="Polar residues" evidence="3">
    <location>
        <begin position="526"/>
        <end position="543"/>
    </location>
</feature>
<feature type="region of interest" description="Disordered" evidence="3">
    <location>
        <begin position="522"/>
        <end position="562"/>
    </location>
</feature>
<dbReference type="SMART" id="SM00209">
    <property type="entry name" value="TSP1"/>
    <property type="match status" value="6"/>
</dbReference>
<gene>
    <name evidence="5" type="ORF">GSLYS_00021313001</name>
</gene>
<keyword evidence="4" id="KW-0732">Signal</keyword>
<dbReference type="PROSITE" id="PS50092">
    <property type="entry name" value="TSP1"/>
    <property type="match status" value="6"/>
</dbReference>
<dbReference type="Gene3D" id="2.20.100.10">
    <property type="entry name" value="Thrombospondin type-1 (TSP1) repeat"/>
    <property type="match status" value="6"/>
</dbReference>
<dbReference type="InterPro" id="IPR000884">
    <property type="entry name" value="TSP1_rpt"/>
</dbReference>
<reference evidence="5 6" key="1">
    <citation type="submission" date="2024-04" db="EMBL/GenBank/DDBJ databases">
        <authorList>
            <consortium name="Genoscope - CEA"/>
            <person name="William W."/>
        </authorList>
    </citation>
    <scope>NUCLEOTIDE SEQUENCE [LARGE SCALE GENOMIC DNA]</scope>
</reference>
<dbReference type="InterPro" id="IPR036383">
    <property type="entry name" value="TSP1_rpt_sf"/>
</dbReference>
<evidence type="ECO:0000313" key="5">
    <source>
        <dbReference type="EMBL" id="CAL1547996.1"/>
    </source>
</evidence>
<protein>
    <recommendedName>
        <fullName evidence="7">Hemicentin-1</fullName>
    </recommendedName>
</protein>
<feature type="compositionally biased region" description="Basic and acidic residues" evidence="3">
    <location>
        <begin position="544"/>
        <end position="562"/>
    </location>
</feature>
<evidence type="ECO:0000256" key="4">
    <source>
        <dbReference type="SAM" id="SignalP"/>
    </source>
</evidence>
<evidence type="ECO:0000256" key="3">
    <source>
        <dbReference type="SAM" id="MobiDB-lite"/>
    </source>
</evidence>
<dbReference type="PANTHER" id="PTHR22906:SF51">
    <property type="entry name" value="SCO-SPONDIN-LIKE"/>
    <property type="match status" value="1"/>
</dbReference>
<dbReference type="EMBL" id="CAXITT010001133">
    <property type="protein sequence ID" value="CAL1547996.1"/>
    <property type="molecule type" value="Genomic_DNA"/>
</dbReference>
<dbReference type="AlphaFoldDB" id="A0AAV2ILF8"/>
<keyword evidence="6" id="KW-1185">Reference proteome</keyword>
<feature type="signal peptide" evidence="4">
    <location>
        <begin position="1"/>
        <end position="29"/>
    </location>
</feature>
<evidence type="ECO:0000256" key="2">
    <source>
        <dbReference type="ARBA" id="ARBA00023157"/>
    </source>
</evidence>